<sequence>MRLPGGRVDDLGDSHTLVPAQESMDADFVRVHQGLRIGALEFAQSVADEPNMTCSAWETYIMPWSPDDAEKHTHKATTWPLKALWAKVANEWPAAGSMDTEFSLNRPSARTP</sequence>
<accession>A0A917L712</accession>
<dbReference type="Proteomes" id="UP000661507">
    <property type="component" value="Unassembled WGS sequence"/>
</dbReference>
<dbReference type="AlphaFoldDB" id="A0A917L712"/>
<evidence type="ECO:0000313" key="1">
    <source>
        <dbReference type="EMBL" id="GGJ42662.1"/>
    </source>
</evidence>
<protein>
    <submittedName>
        <fullName evidence="1">Uncharacterized protein</fullName>
    </submittedName>
</protein>
<gene>
    <name evidence="1" type="ORF">GCM10011320_57860</name>
</gene>
<name>A0A917L712_9PROT</name>
<organism evidence="1 2">
    <name type="scientific">Neoroseomonas lacus</name>
    <dbReference type="NCBI Taxonomy" id="287609"/>
    <lineage>
        <taxon>Bacteria</taxon>
        <taxon>Pseudomonadati</taxon>
        <taxon>Pseudomonadota</taxon>
        <taxon>Alphaproteobacteria</taxon>
        <taxon>Acetobacterales</taxon>
        <taxon>Acetobacteraceae</taxon>
        <taxon>Neoroseomonas</taxon>
    </lineage>
</organism>
<comment type="caution">
    <text evidence="1">The sequence shown here is derived from an EMBL/GenBank/DDBJ whole genome shotgun (WGS) entry which is preliminary data.</text>
</comment>
<reference evidence="1" key="2">
    <citation type="submission" date="2020-09" db="EMBL/GenBank/DDBJ databases">
        <authorList>
            <person name="Sun Q."/>
            <person name="Zhou Y."/>
        </authorList>
    </citation>
    <scope>NUCLEOTIDE SEQUENCE</scope>
    <source>
        <strain evidence="1">CGMCC 1.3617</strain>
    </source>
</reference>
<proteinExistence type="predicted"/>
<dbReference type="EMBL" id="BMKW01000024">
    <property type="protein sequence ID" value="GGJ42662.1"/>
    <property type="molecule type" value="Genomic_DNA"/>
</dbReference>
<evidence type="ECO:0000313" key="2">
    <source>
        <dbReference type="Proteomes" id="UP000661507"/>
    </source>
</evidence>
<reference evidence="1" key="1">
    <citation type="journal article" date="2014" name="Int. J. Syst. Evol. Microbiol.">
        <title>Complete genome sequence of Corynebacterium casei LMG S-19264T (=DSM 44701T), isolated from a smear-ripened cheese.</title>
        <authorList>
            <consortium name="US DOE Joint Genome Institute (JGI-PGF)"/>
            <person name="Walter F."/>
            <person name="Albersmeier A."/>
            <person name="Kalinowski J."/>
            <person name="Ruckert C."/>
        </authorList>
    </citation>
    <scope>NUCLEOTIDE SEQUENCE</scope>
    <source>
        <strain evidence="1">CGMCC 1.3617</strain>
    </source>
</reference>
<keyword evidence="2" id="KW-1185">Reference proteome</keyword>